<dbReference type="EMBL" id="JARKIF010000007">
    <property type="protein sequence ID" value="KAJ7635189.1"/>
    <property type="molecule type" value="Genomic_DNA"/>
</dbReference>
<comment type="caution">
    <text evidence="1">The sequence shown here is derived from an EMBL/GenBank/DDBJ whole genome shotgun (WGS) entry which is preliminary data.</text>
</comment>
<gene>
    <name evidence="2" type="ORF">FB45DRAFT_1002564</name>
    <name evidence="1" type="ORF">FB45DRAFT_1009200</name>
</gene>
<organism evidence="1 3">
    <name type="scientific">Roridomyces roridus</name>
    <dbReference type="NCBI Taxonomy" id="1738132"/>
    <lineage>
        <taxon>Eukaryota</taxon>
        <taxon>Fungi</taxon>
        <taxon>Dikarya</taxon>
        <taxon>Basidiomycota</taxon>
        <taxon>Agaricomycotina</taxon>
        <taxon>Agaricomycetes</taxon>
        <taxon>Agaricomycetidae</taxon>
        <taxon>Agaricales</taxon>
        <taxon>Marasmiineae</taxon>
        <taxon>Mycenaceae</taxon>
        <taxon>Roridomyces</taxon>
    </lineage>
</organism>
<dbReference type="Proteomes" id="UP001221142">
    <property type="component" value="Unassembled WGS sequence"/>
</dbReference>
<evidence type="ECO:0000313" key="3">
    <source>
        <dbReference type="Proteomes" id="UP001221142"/>
    </source>
</evidence>
<name>A0AAD7B7G5_9AGAR</name>
<dbReference type="EMBL" id="JARKIF010000030">
    <property type="protein sequence ID" value="KAJ7612560.1"/>
    <property type="molecule type" value="Genomic_DNA"/>
</dbReference>
<proteinExistence type="predicted"/>
<reference evidence="1" key="1">
    <citation type="submission" date="2023-03" db="EMBL/GenBank/DDBJ databases">
        <title>Massive genome expansion in bonnet fungi (Mycena s.s.) driven by repeated elements and novel gene families across ecological guilds.</title>
        <authorList>
            <consortium name="Lawrence Berkeley National Laboratory"/>
            <person name="Harder C.B."/>
            <person name="Miyauchi S."/>
            <person name="Viragh M."/>
            <person name="Kuo A."/>
            <person name="Thoen E."/>
            <person name="Andreopoulos B."/>
            <person name="Lu D."/>
            <person name="Skrede I."/>
            <person name="Drula E."/>
            <person name="Henrissat B."/>
            <person name="Morin E."/>
            <person name="Kohler A."/>
            <person name="Barry K."/>
            <person name="LaButti K."/>
            <person name="Morin E."/>
            <person name="Salamov A."/>
            <person name="Lipzen A."/>
            <person name="Mereny Z."/>
            <person name="Hegedus B."/>
            <person name="Baldrian P."/>
            <person name="Stursova M."/>
            <person name="Weitz H."/>
            <person name="Taylor A."/>
            <person name="Grigoriev I.V."/>
            <person name="Nagy L.G."/>
            <person name="Martin F."/>
            <person name="Kauserud H."/>
        </authorList>
    </citation>
    <scope>NUCLEOTIDE SEQUENCE</scope>
    <source>
        <strain evidence="1">9284</strain>
    </source>
</reference>
<sequence length="247" mass="27218">METTEPVGICVILDEDTIILGRDKKTGTVEHNHSLSPQNAKGITCGGQKQRLIYQTAFRRRATRGRGGDGRTGWWYESTGGDAYNKRQQFPLLFSPHLGPTQTLRPSASLVQTRYTTSEWKPTPSAECCVPTLSPSGQWCVHTSAPAQFSQPTNKDPRRVTRHIAAPSAAAAAYLGLPRLGTVSHWLPRSRPGRRAALRLTCLTSVRQPVNTTEVIHWCTLVVPLPRSMITGPAPLLDVTLHLVRIK</sequence>
<evidence type="ECO:0000313" key="1">
    <source>
        <dbReference type="EMBL" id="KAJ7612560.1"/>
    </source>
</evidence>
<accession>A0AAD7B7G5</accession>
<dbReference type="AlphaFoldDB" id="A0AAD7B7G5"/>
<protein>
    <submittedName>
        <fullName evidence="1">Uncharacterized protein</fullName>
    </submittedName>
</protein>
<evidence type="ECO:0000313" key="2">
    <source>
        <dbReference type="EMBL" id="KAJ7635189.1"/>
    </source>
</evidence>
<keyword evidence="3" id="KW-1185">Reference proteome</keyword>